<dbReference type="Pfam" id="PF09805">
    <property type="entry name" value="Nop25"/>
    <property type="match status" value="1"/>
</dbReference>
<accession>A0A2T0FIY0</accession>
<evidence type="ECO:0000256" key="3">
    <source>
        <dbReference type="ARBA" id="ARBA00023054"/>
    </source>
</evidence>
<keyword evidence="3" id="KW-0175">Coiled coil</keyword>
<dbReference type="GeneID" id="36516294"/>
<gene>
    <name evidence="6" type="ORF">B9G98_02546</name>
</gene>
<dbReference type="PANTHER" id="PTHR14577">
    <property type="entry name" value="NUCLEOLAR PROTEIN 12"/>
    <property type="match status" value="1"/>
</dbReference>
<comment type="caution">
    <text evidence="6">The sequence shown here is derived from an EMBL/GenBank/DDBJ whole genome shotgun (WGS) entry which is preliminary data.</text>
</comment>
<dbReference type="GO" id="GO:0005730">
    <property type="term" value="C:nucleolus"/>
    <property type="evidence" value="ECO:0007669"/>
    <property type="project" value="UniProtKB-SubCell"/>
</dbReference>
<dbReference type="STRING" id="45607.A0A2T0FIY0"/>
<comment type="subcellular location">
    <subcellularLocation>
        <location evidence="1">Nucleus</location>
        <location evidence="1">Nucleolus</location>
    </subcellularLocation>
</comment>
<dbReference type="Proteomes" id="UP000238350">
    <property type="component" value="Unassembled WGS sequence"/>
</dbReference>
<dbReference type="InterPro" id="IPR019186">
    <property type="entry name" value="Nucleolar_protein_12"/>
</dbReference>
<proteinExistence type="inferred from homology"/>
<evidence type="ECO:0000256" key="5">
    <source>
        <dbReference type="SAM" id="MobiDB-lite"/>
    </source>
</evidence>
<keyword evidence="7" id="KW-1185">Reference proteome</keyword>
<sequence>MALSNQALLTKGDRVYAKKKSQARVESVSFDRDSREEYLTGFHKRKVKRQQEAKKRAEEIARKERLAERQRIRQEKQKSIEKDLERLKEAEKAINGAINGDNEEDEEQEQEREEEFTGFSDSSGILKKRTIYTDGADETSVTVEEIQLDPYVDMSRAEAILKESTKRAHEYARHVEELESGPLPKPKPKIRKKKFRYLPKSERKQMVKKTKSR</sequence>
<protein>
    <submittedName>
        <fullName evidence="6">Ribosomal RNA-processing protein 17</fullName>
    </submittedName>
</protein>
<dbReference type="EMBL" id="NDIQ01000021">
    <property type="protein sequence ID" value="PRT54926.1"/>
    <property type="molecule type" value="Genomic_DNA"/>
</dbReference>
<feature type="region of interest" description="Disordered" evidence="5">
    <location>
        <begin position="91"/>
        <end position="121"/>
    </location>
</feature>
<comment type="similarity">
    <text evidence="2">Belongs to the RRP17 family.</text>
</comment>
<dbReference type="OrthoDB" id="551633at2759"/>
<name>A0A2T0FIY0_9ASCO</name>
<evidence type="ECO:0000256" key="4">
    <source>
        <dbReference type="ARBA" id="ARBA00023242"/>
    </source>
</evidence>
<evidence type="ECO:0000256" key="1">
    <source>
        <dbReference type="ARBA" id="ARBA00004604"/>
    </source>
</evidence>
<dbReference type="AlphaFoldDB" id="A0A2T0FIY0"/>
<evidence type="ECO:0000256" key="2">
    <source>
        <dbReference type="ARBA" id="ARBA00007175"/>
    </source>
</evidence>
<dbReference type="PANTHER" id="PTHR14577:SF0">
    <property type="entry name" value="NUCLEOLAR PROTEIN 12"/>
    <property type="match status" value="1"/>
</dbReference>
<keyword evidence="4" id="KW-0539">Nucleus</keyword>
<feature type="compositionally biased region" description="Acidic residues" evidence="5">
    <location>
        <begin position="101"/>
        <end position="116"/>
    </location>
</feature>
<dbReference type="RefSeq" id="XP_024664871.1">
    <property type="nucleotide sequence ID" value="XM_024809103.1"/>
</dbReference>
<dbReference type="GO" id="GO:0019843">
    <property type="term" value="F:rRNA binding"/>
    <property type="evidence" value="ECO:0007669"/>
    <property type="project" value="TreeGrafter"/>
</dbReference>
<reference evidence="6 7" key="1">
    <citation type="submission" date="2017-04" db="EMBL/GenBank/DDBJ databases">
        <title>Genome sequencing of [Candida] sorbophila.</title>
        <authorList>
            <person name="Ahn J.O."/>
        </authorList>
    </citation>
    <scope>NUCLEOTIDE SEQUENCE [LARGE SCALE GENOMIC DNA]</scope>
    <source>
        <strain evidence="6 7">DS02</strain>
    </source>
</reference>
<evidence type="ECO:0000313" key="6">
    <source>
        <dbReference type="EMBL" id="PRT54926.1"/>
    </source>
</evidence>
<organism evidence="6 7">
    <name type="scientific">Wickerhamiella sorbophila</name>
    <dbReference type="NCBI Taxonomy" id="45607"/>
    <lineage>
        <taxon>Eukaryota</taxon>
        <taxon>Fungi</taxon>
        <taxon>Dikarya</taxon>
        <taxon>Ascomycota</taxon>
        <taxon>Saccharomycotina</taxon>
        <taxon>Dipodascomycetes</taxon>
        <taxon>Dipodascales</taxon>
        <taxon>Trichomonascaceae</taxon>
        <taxon>Wickerhamiella</taxon>
    </lineage>
</organism>
<evidence type="ECO:0000313" key="7">
    <source>
        <dbReference type="Proteomes" id="UP000238350"/>
    </source>
</evidence>